<feature type="transmembrane region" description="Helical" evidence="1">
    <location>
        <begin position="20"/>
        <end position="41"/>
    </location>
</feature>
<gene>
    <name evidence="2" type="ORF">FHS03_000291</name>
</gene>
<accession>A0A7W5B673</accession>
<name>A0A7W5B673_9BURK</name>
<evidence type="ECO:0000313" key="2">
    <source>
        <dbReference type="EMBL" id="MBB3117272.1"/>
    </source>
</evidence>
<sequence length="97" mass="10658">MSTFISASQLFLQDLSFMDAVLVLLGVALVFGTVMLFQPLLRGVARAAMMVVKPKMSKEEQLNRRKMHDAMLLKSMLNSPDGSPSHAAELYALASRS</sequence>
<organism evidence="2 3">
    <name type="scientific">Pseudoduganella violacea</name>
    <dbReference type="NCBI Taxonomy" id="1715466"/>
    <lineage>
        <taxon>Bacteria</taxon>
        <taxon>Pseudomonadati</taxon>
        <taxon>Pseudomonadota</taxon>
        <taxon>Betaproteobacteria</taxon>
        <taxon>Burkholderiales</taxon>
        <taxon>Oxalobacteraceae</taxon>
        <taxon>Telluria group</taxon>
        <taxon>Pseudoduganella</taxon>
    </lineage>
</organism>
<keyword evidence="3" id="KW-1185">Reference proteome</keyword>
<dbReference type="RefSeq" id="WP_176345026.1">
    <property type="nucleotide sequence ID" value="NZ_JACHXD010000001.1"/>
</dbReference>
<reference evidence="2 3" key="1">
    <citation type="submission" date="2020-08" db="EMBL/GenBank/DDBJ databases">
        <title>Genomic Encyclopedia of Type Strains, Phase III (KMG-III): the genomes of soil and plant-associated and newly described type strains.</title>
        <authorList>
            <person name="Whitman W."/>
        </authorList>
    </citation>
    <scope>NUCLEOTIDE SEQUENCE [LARGE SCALE GENOMIC DNA]</scope>
    <source>
        <strain evidence="2 3">CECT 8897</strain>
    </source>
</reference>
<proteinExistence type="predicted"/>
<keyword evidence="1" id="KW-0472">Membrane</keyword>
<protein>
    <submittedName>
        <fullName evidence="2">Uncharacterized protein</fullName>
    </submittedName>
</protein>
<dbReference type="EMBL" id="JACHXD010000001">
    <property type="protein sequence ID" value="MBB3117272.1"/>
    <property type="molecule type" value="Genomic_DNA"/>
</dbReference>
<evidence type="ECO:0000256" key="1">
    <source>
        <dbReference type="SAM" id="Phobius"/>
    </source>
</evidence>
<dbReference type="AlphaFoldDB" id="A0A7W5B673"/>
<dbReference type="Proteomes" id="UP000541535">
    <property type="component" value="Unassembled WGS sequence"/>
</dbReference>
<evidence type="ECO:0000313" key="3">
    <source>
        <dbReference type="Proteomes" id="UP000541535"/>
    </source>
</evidence>
<comment type="caution">
    <text evidence="2">The sequence shown here is derived from an EMBL/GenBank/DDBJ whole genome shotgun (WGS) entry which is preliminary data.</text>
</comment>
<keyword evidence="1" id="KW-1133">Transmembrane helix</keyword>
<keyword evidence="1" id="KW-0812">Transmembrane</keyword>